<evidence type="ECO:0000313" key="2">
    <source>
        <dbReference type="EMBL" id="NDL58628.1"/>
    </source>
</evidence>
<dbReference type="RefSeq" id="WP_162451320.1">
    <property type="nucleotide sequence ID" value="NZ_WLZY01000005.1"/>
</dbReference>
<organism evidence="2 3">
    <name type="scientific">Phytoactinopolyspora mesophila</name>
    <dbReference type="NCBI Taxonomy" id="2650750"/>
    <lineage>
        <taxon>Bacteria</taxon>
        <taxon>Bacillati</taxon>
        <taxon>Actinomycetota</taxon>
        <taxon>Actinomycetes</taxon>
        <taxon>Jiangellales</taxon>
        <taxon>Jiangellaceae</taxon>
        <taxon>Phytoactinopolyspora</taxon>
    </lineage>
</organism>
<keyword evidence="3" id="KW-1185">Reference proteome</keyword>
<proteinExistence type="predicted"/>
<dbReference type="Gene3D" id="3.30.420.240">
    <property type="match status" value="1"/>
</dbReference>
<dbReference type="AlphaFoldDB" id="A0A7K3M894"/>
<protein>
    <recommendedName>
        <fullName evidence="4">Terminase</fullName>
    </recommendedName>
</protein>
<gene>
    <name evidence="2" type="ORF">F7O44_16285</name>
</gene>
<comment type="caution">
    <text evidence="2">The sequence shown here is derived from an EMBL/GenBank/DDBJ whole genome shotgun (WGS) entry which is preliminary data.</text>
</comment>
<dbReference type="EMBL" id="WLZY01000005">
    <property type="protein sequence ID" value="NDL58628.1"/>
    <property type="molecule type" value="Genomic_DNA"/>
</dbReference>
<name>A0A7K3M894_9ACTN</name>
<evidence type="ECO:0000256" key="1">
    <source>
        <dbReference type="SAM" id="MobiDB-lite"/>
    </source>
</evidence>
<accession>A0A7K3M894</accession>
<evidence type="ECO:0008006" key="4">
    <source>
        <dbReference type="Google" id="ProtNLM"/>
    </source>
</evidence>
<sequence length="554" mass="61281">MPTPQLSPQDRNVFALAADLFRPKPENKFVNDPVGFIETELGEHLWSKQKEICESIVSNRKTAVRSCHDSGKSYIASRIVSWWIAVHEPGEAFVVTTAPTHAQVESILWREIGKAHKSGKMIGNIVRSPYPKWYVDGELVGFGRKPSDYDDSSFQGIHARHVLVVVDESSGISKNLWTGVESLLTNADARVLAIGNPDVPSCEFENFFKNRSGWNSIHIDGLKTPNIDKRSMAQALDDVEYGVDEENQAEVEQRELLLSQCPDSREYVPDNIRHLLLSADWVADKVRSWQVDSPLFISKVRGNFADSSENSVIPLSWIRAAQARWRERNKPVEELSALGLDVSGEGADETVAAYKHGARIDRLEVISGDEMAVANHVSAVAPSATIVVDAIGIGGGVASRLRELGRDARAFVASRASHARDRSGAMGFSNQRAEMWWSAREALDPSHGSTIEMPDDDELVAELVAPKWKVLAGGKIQVESKDEIRKRLGRSTDRADAVLQAMFTESSGQRMVVRSPVSAGHDGRGETTAVGKRLSAPMPKIRDRKPSWQRHQSR</sequence>
<feature type="region of interest" description="Disordered" evidence="1">
    <location>
        <begin position="516"/>
        <end position="554"/>
    </location>
</feature>
<dbReference type="Proteomes" id="UP000460435">
    <property type="component" value="Unassembled WGS sequence"/>
</dbReference>
<reference evidence="2 3" key="1">
    <citation type="submission" date="2019-11" db="EMBL/GenBank/DDBJ databases">
        <authorList>
            <person name="Li X.-J."/>
            <person name="Feng X.-M."/>
        </authorList>
    </citation>
    <scope>NUCLEOTIDE SEQUENCE [LARGE SCALE GENOMIC DNA]</scope>
    <source>
        <strain evidence="2 3">XMNu-373</strain>
    </source>
</reference>
<evidence type="ECO:0000313" key="3">
    <source>
        <dbReference type="Proteomes" id="UP000460435"/>
    </source>
</evidence>
<dbReference type="InterPro" id="IPR027417">
    <property type="entry name" value="P-loop_NTPase"/>
</dbReference>
<dbReference type="Gene3D" id="3.40.50.300">
    <property type="entry name" value="P-loop containing nucleotide triphosphate hydrolases"/>
    <property type="match status" value="1"/>
</dbReference>
<dbReference type="SUPFAM" id="SSF52540">
    <property type="entry name" value="P-loop containing nucleoside triphosphate hydrolases"/>
    <property type="match status" value="1"/>
</dbReference>